<evidence type="ECO:0000256" key="1">
    <source>
        <dbReference type="ARBA" id="ARBA00010617"/>
    </source>
</evidence>
<dbReference type="PANTHER" id="PTHR24291:SF50">
    <property type="entry name" value="BIFUNCTIONAL ALBAFLAVENONE MONOOXYGENASE_TERPENE SYNTHASE"/>
    <property type="match status" value="1"/>
</dbReference>
<keyword evidence="2 7" id="KW-0349">Heme</keyword>
<dbReference type="PRINTS" id="PR00385">
    <property type="entry name" value="P450"/>
</dbReference>
<organism evidence="9 10">
    <name type="scientific">Robiginitalea myxolifaciens</name>
    <dbReference type="NCBI Taxonomy" id="400055"/>
    <lineage>
        <taxon>Bacteria</taxon>
        <taxon>Pseudomonadati</taxon>
        <taxon>Bacteroidota</taxon>
        <taxon>Flavobacteriia</taxon>
        <taxon>Flavobacteriales</taxon>
        <taxon>Flavobacteriaceae</taxon>
        <taxon>Robiginitalea</taxon>
    </lineage>
</organism>
<dbReference type="PANTHER" id="PTHR24291">
    <property type="entry name" value="CYTOCHROME P450 FAMILY 4"/>
    <property type="match status" value="1"/>
</dbReference>
<dbReference type="InterPro" id="IPR017972">
    <property type="entry name" value="Cyt_P450_CS"/>
</dbReference>
<proteinExistence type="inferred from homology"/>
<evidence type="ECO:0000256" key="3">
    <source>
        <dbReference type="ARBA" id="ARBA00022723"/>
    </source>
</evidence>
<protein>
    <recommendedName>
        <fullName evidence="11">Cytochrome P450</fullName>
    </recommendedName>
</protein>
<sequence>MATADSNRSFPRVGLFRFLKHSLEILKNPLPFHRNNFEKLGDSFRLQVGIKRSVIFSRDPILLEYALQKNWKNFTKTSIQTQDVARYLGKGLLTSEGELWRRQRKLIQPGFHKKQLDKLYQTVSSTIARELVDLPEAGQVDVYPLFGKLAFRVVVEALFSGAVGEAEIEALRESTESNQQMLVRQLRQPYLQWYFENFGVIRRQLNQTQRSREVLREIIRRRQAETSDHGDLLDMLLQARYEDGGAIEEEQLIDEILVLFVAGHETTANALSFTAQLLAENPAWQEAIRSEAGRNPGPGSITEQVLLESMRLYPPAYFIDRKNLTADTAQGFDIPEQTDLLFSVYEIHRHPDFWEDPDTFRPERFAPEAGKAPPHFYPFGAGPRKCIGAYFAMMEMTLVLQQLLGKYQLFPGSGEIQIKPLITLKPANARVRLEKRS</sequence>
<keyword evidence="6 8" id="KW-0503">Monooxygenase</keyword>
<dbReference type="GO" id="GO:0016705">
    <property type="term" value="F:oxidoreductase activity, acting on paired donors, with incorporation or reduction of molecular oxygen"/>
    <property type="evidence" value="ECO:0007669"/>
    <property type="project" value="InterPro"/>
</dbReference>
<dbReference type="PROSITE" id="PS00086">
    <property type="entry name" value="CYTOCHROME_P450"/>
    <property type="match status" value="1"/>
</dbReference>
<comment type="cofactor">
    <cofactor evidence="7">
        <name>heme</name>
        <dbReference type="ChEBI" id="CHEBI:30413"/>
    </cofactor>
</comment>
<name>A0A1I6FTH3_9FLAO</name>
<dbReference type="RefSeq" id="WP_177218246.1">
    <property type="nucleotide sequence ID" value="NZ_FOYQ01000001.1"/>
</dbReference>
<keyword evidence="5 7" id="KW-0408">Iron</keyword>
<reference evidence="9 10" key="1">
    <citation type="submission" date="2016-10" db="EMBL/GenBank/DDBJ databases">
        <authorList>
            <person name="de Groot N.N."/>
        </authorList>
    </citation>
    <scope>NUCLEOTIDE SEQUENCE [LARGE SCALE GENOMIC DNA]</scope>
    <source>
        <strain evidence="9 10">DSM 21019</strain>
    </source>
</reference>
<dbReference type="InterPro" id="IPR002401">
    <property type="entry name" value="Cyt_P450_E_grp-I"/>
</dbReference>
<evidence type="ECO:0000256" key="2">
    <source>
        <dbReference type="ARBA" id="ARBA00022617"/>
    </source>
</evidence>
<dbReference type="GO" id="GO:0020037">
    <property type="term" value="F:heme binding"/>
    <property type="evidence" value="ECO:0007669"/>
    <property type="project" value="InterPro"/>
</dbReference>
<dbReference type="InterPro" id="IPR050196">
    <property type="entry name" value="Cytochrome_P450_Monoox"/>
</dbReference>
<dbReference type="InterPro" id="IPR001128">
    <property type="entry name" value="Cyt_P450"/>
</dbReference>
<dbReference type="SUPFAM" id="SSF48264">
    <property type="entry name" value="Cytochrome P450"/>
    <property type="match status" value="1"/>
</dbReference>
<comment type="similarity">
    <text evidence="1 8">Belongs to the cytochrome P450 family.</text>
</comment>
<dbReference type="GO" id="GO:0005506">
    <property type="term" value="F:iron ion binding"/>
    <property type="evidence" value="ECO:0007669"/>
    <property type="project" value="InterPro"/>
</dbReference>
<dbReference type="Proteomes" id="UP000199534">
    <property type="component" value="Unassembled WGS sequence"/>
</dbReference>
<dbReference type="InterPro" id="IPR036396">
    <property type="entry name" value="Cyt_P450_sf"/>
</dbReference>
<evidence type="ECO:0000256" key="7">
    <source>
        <dbReference type="PIRSR" id="PIRSR602401-1"/>
    </source>
</evidence>
<evidence type="ECO:0008006" key="11">
    <source>
        <dbReference type="Google" id="ProtNLM"/>
    </source>
</evidence>
<dbReference type="STRING" id="400055.SAMN04490243_0631"/>
<dbReference type="Pfam" id="PF00067">
    <property type="entry name" value="p450"/>
    <property type="match status" value="1"/>
</dbReference>
<evidence type="ECO:0000256" key="6">
    <source>
        <dbReference type="ARBA" id="ARBA00023033"/>
    </source>
</evidence>
<evidence type="ECO:0000256" key="5">
    <source>
        <dbReference type="ARBA" id="ARBA00023004"/>
    </source>
</evidence>
<keyword evidence="3 7" id="KW-0479">Metal-binding</keyword>
<feature type="binding site" description="axial binding residue" evidence="7">
    <location>
        <position position="386"/>
    </location>
    <ligand>
        <name>heme</name>
        <dbReference type="ChEBI" id="CHEBI:30413"/>
    </ligand>
    <ligandPart>
        <name>Fe</name>
        <dbReference type="ChEBI" id="CHEBI:18248"/>
    </ligandPart>
</feature>
<evidence type="ECO:0000256" key="4">
    <source>
        <dbReference type="ARBA" id="ARBA00023002"/>
    </source>
</evidence>
<evidence type="ECO:0000313" key="10">
    <source>
        <dbReference type="Proteomes" id="UP000199534"/>
    </source>
</evidence>
<dbReference type="AlphaFoldDB" id="A0A1I6FTH3"/>
<dbReference type="Gene3D" id="1.10.630.10">
    <property type="entry name" value="Cytochrome P450"/>
    <property type="match status" value="1"/>
</dbReference>
<gene>
    <name evidence="9" type="ORF">SAMN04490243_0631</name>
</gene>
<accession>A0A1I6FTH3</accession>
<keyword evidence="4 8" id="KW-0560">Oxidoreductase</keyword>
<dbReference type="EMBL" id="FOYQ01000001">
    <property type="protein sequence ID" value="SFR33204.1"/>
    <property type="molecule type" value="Genomic_DNA"/>
</dbReference>
<evidence type="ECO:0000313" key="9">
    <source>
        <dbReference type="EMBL" id="SFR33204.1"/>
    </source>
</evidence>
<keyword evidence="10" id="KW-1185">Reference proteome</keyword>
<dbReference type="GO" id="GO:0004497">
    <property type="term" value="F:monooxygenase activity"/>
    <property type="evidence" value="ECO:0007669"/>
    <property type="project" value="UniProtKB-KW"/>
</dbReference>
<evidence type="ECO:0000256" key="8">
    <source>
        <dbReference type="RuleBase" id="RU000461"/>
    </source>
</evidence>
<dbReference type="PRINTS" id="PR00463">
    <property type="entry name" value="EP450I"/>
</dbReference>